<dbReference type="EMBL" id="DXGG01000113">
    <property type="protein sequence ID" value="HIW87293.1"/>
    <property type="molecule type" value="Genomic_DNA"/>
</dbReference>
<proteinExistence type="predicted"/>
<accession>A0A9D1RHN0</accession>
<reference evidence="2" key="1">
    <citation type="journal article" date="2021" name="PeerJ">
        <title>Extensive microbial diversity within the chicken gut microbiome revealed by metagenomics and culture.</title>
        <authorList>
            <person name="Gilroy R."/>
            <person name="Ravi A."/>
            <person name="Getino M."/>
            <person name="Pursley I."/>
            <person name="Horton D.L."/>
            <person name="Alikhan N.F."/>
            <person name="Baker D."/>
            <person name="Gharbi K."/>
            <person name="Hall N."/>
            <person name="Watson M."/>
            <person name="Adriaenssens E.M."/>
            <person name="Foster-Nyarko E."/>
            <person name="Jarju S."/>
            <person name="Secka A."/>
            <person name="Antonio M."/>
            <person name="Oren A."/>
            <person name="Chaudhuri R.R."/>
            <person name="La Ragione R."/>
            <person name="Hildebrand F."/>
            <person name="Pallen M.J."/>
        </authorList>
    </citation>
    <scope>NUCLEOTIDE SEQUENCE</scope>
    <source>
        <strain evidence="2">Gambia16-930</strain>
    </source>
</reference>
<feature type="transmembrane region" description="Helical" evidence="1">
    <location>
        <begin position="71"/>
        <end position="87"/>
    </location>
</feature>
<keyword evidence="1" id="KW-1133">Transmembrane helix</keyword>
<keyword evidence="1" id="KW-0472">Membrane</keyword>
<evidence type="ECO:0000313" key="3">
    <source>
        <dbReference type="Proteomes" id="UP000824267"/>
    </source>
</evidence>
<evidence type="ECO:0000313" key="2">
    <source>
        <dbReference type="EMBL" id="HIW87293.1"/>
    </source>
</evidence>
<feature type="transmembrane region" description="Helical" evidence="1">
    <location>
        <begin position="5"/>
        <end position="25"/>
    </location>
</feature>
<feature type="transmembrane region" description="Helical" evidence="1">
    <location>
        <begin position="45"/>
        <end position="64"/>
    </location>
</feature>
<keyword evidence="1" id="KW-0812">Transmembrane</keyword>
<feature type="transmembrane region" description="Helical" evidence="1">
    <location>
        <begin position="93"/>
        <end position="113"/>
    </location>
</feature>
<dbReference type="AlphaFoldDB" id="A0A9D1RHN0"/>
<sequence length="116" mass="12909">MKKFLLTVLGIAIYVLVGWLIKDIVFANYANPLDTPVVNMMKHEALIYCILAAGYAFIIQCFIYSNDDNEIGMYLPIGLCVAAYFLLTSLSISTGLIIVFNMLNIAAIIIGCYKDR</sequence>
<reference evidence="2" key="2">
    <citation type="submission" date="2021-04" db="EMBL/GenBank/DDBJ databases">
        <authorList>
            <person name="Gilroy R."/>
        </authorList>
    </citation>
    <scope>NUCLEOTIDE SEQUENCE</scope>
    <source>
        <strain evidence="2">Gambia16-930</strain>
    </source>
</reference>
<gene>
    <name evidence="2" type="ORF">IAC47_03345</name>
</gene>
<dbReference type="Proteomes" id="UP000824267">
    <property type="component" value="Unassembled WGS sequence"/>
</dbReference>
<comment type="caution">
    <text evidence="2">The sequence shown here is derived from an EMBL/GenBank/DDBJ whole genome shotgun (WGS) entry which is preliminary data.</text>
</comment>
<protein>
    <submittedName>
        <fullName evidence="2">Uncharacterized protein</fullName>
    </submittedName>
</protein>
<organism evidence="2 3">
    <name type="scientific">Candidatus Onthomorpha intestinigallinarum</name>
    <dbReference type="NCBI Taxonomy" id="2840880"/>
    <lineage>
        <taxon>Bacteria</taxon>
        <taxon>Pseudomonadati</taxon>
        <taxon>Bacteroidota</taxon>
        <taxon>Bacteroidia</taxon>
        <taxon>Bacteroidales</taxon>
        <taxon>Candidatus Onthomorpha</taxon>
    </lineage>
</organism>
<name>A0A9D1RHN0_9BACT</name>
<evidence type="ECO:0000256" key="1">
    <source>
        <dbReference type="SAM" id="Phobius"/>
    </source>
</evidence>